<dbReference type="Gene3D" id="3.40.33.10">
    <property type="entry name" value="CAP"/>
    <property type="match status" value="1"/>
</dbReference>
<dbReference type="InterPro" id="IPR035940">
    <property type="entry name" value="CAP_sf"/>
</dbReference>
<evidence type="ECO:0000313" key="1">
    <source>
        <dbReference type="EMBL" id="KAK6726210.1"/>
    </source>
</evidence>
<evidence type="ECO:0000313" key="2">
    <source>
        <dbReference type="Proteomes" id="UP001303046"/>
    </source>
</evidence>
<dbReference type="Proteomes" id="UP001303046">
    <property type="component" value="Unassembled WGS sequence"/>
</dbReference>
<sequence>MLWLGAVAAHYNCGGIIPAPMKKQIVDLHNELRGKLKNGEVDGEKRKLPRAKNMPQPFCFQEALSFKQDLERPIKNWWNESRNVTEQQRAEVRLMDNSTIHFAQLIAFHHHNNAHNNSQLVKLAALHLRQGDQPKHHFQCSTRVDHDLYVSVRVIF</sequence>
<proteinExistence type="predicted"/>
<accession>A0ABR1BLZ7</accession>
<organism evidence="1 2">
    <name type="scientific">Necator americanus</name>
    <name type="common">Human hookworm</name>
    <dbReference type="NCBI Taxonomy" id="51031"/>
    <lineage>
        <taxon>Eukaryota</taxon>
        <taxon>Metazoa</taxon>
        <taxon>Ecdysozoa</taxon>
        <taxon>Nematoda</taxon>
        <taxon>Chromadorea</taxon>
        <taxon>Rhabditida</taxon>
        <taxon>Rhabditina</taxon>
        <taxon>Rhabditomorpha</taxon>
        <taxon>Strongyloidea</taxon>
        <taxon>Ancylostomatidae</taxon>
        <taxon>Bunostominae</taxon>
        <taxon>Necator</taxon>
    </lineage>
</organism>
<reference evidence="1 2" key="1">
    <citation type="submission" date="2023-08" db="EMBL/GenBank/DDBJ databases">
        <title>A Necator americanus chromosomal reference genome.</title>
        <authorList>
            <person name="Ilik V."/>
            <person name="Petrzelkova K.J."/>
            <person name="Pardy F."/>
            <person name="Fuh T."/>
            <person name="Niatou-Singa F.S."/>
            <person name="Gouil Q."/>
            <person name="Baker L."/>
            <person name="Ritchie M.E."/>
            <person name="Jex A.R."/>
            <person name="Gazzola D."/>
            <person name="Li H."/>
            <person name="Toshio Fujiwara R."/>
            <person name="Zhan B."/>
            <person name="Aroian R.V."/>
            <person name="Pafco B."/>
            <person name="Schwarz E.M."/>
        </authorList>
    </citation>
    <scope>NUCLEOTIDE SEQUENCE [LARGE SCALE GENOMIC DNA]</scope>
    <source>
        <strain evidence="1 2">Aroian</strain>
        <tissue evidence="1">Whole animal</tissue>
    </source>
</reference>
<gene>
    <name evidence="1" type="primary">Necator_chrI.g620</name>
    <name evidence="1" type="ORF">RB195_004498</name>
</gene>
<keyword evidence="2" id="KW-1185">Reference proteome</keyword>
<evidence type="ECO:0008006" key="3">
    <source>
        <dbReference type="Google" id="ProtNLM"/>
    </source>
</evidence>
<dbReference type="EMBL" id="JAVFWL010000001">
    <property type="protein sequence ID" value="KAK6726210.1"/>
    <property type="molecule type" value="Genomic_DNA"/>
</dbReference>
<name>A0ABR1BLZ7_NECAM</name>
<dbReference type="SUPFAM" id="SSF55797">
    <property type="entry name" value="PR-1-like"/>
    <property type="match status" value="1"/>
</dbReference>
<protein>
    <recommendedName>
        <fullName evidence="3">SCP domain-containing protein</fullName>
    </recommendedName>
</protein>
<comment type="caution">
    <text evidence="1">The sequence shown here is derived from an EMBL/GenBank/DDBJ whole genome shotgun (WGS) entry which is preliminary data.</text>
</comment>